<keyword evidence="2" id="KW-0090">Biological rhythms</keyword>
<reference evidence="5" key="1">
    <citation type="journal article" date="2015" name="PLoS ONE">
        <title>The Peripheral Olfactory Repertoire of the Lightbrown Apple Moth, Epiphyas postvittana.</title>
        <authorList>
            <person name="Corcoran J.A."/>
            <person name="Jordan M.D."/>
            <person name="Thrimawithana A.H."/>
            <person name="Crowhurst R.N."/>
            <person name="Newcomb R.D."/>
        </authorList>
    </citation>
    <scope>NUCLEOTIDE SEQUENCE</scope>
</reference>
<dbReference type="PANTHER" id="PTHR11008:SF39">
    <property type="entry name" value="CIRCADIAN CLOCK-CONTROLLED PROTEIN-LIKE PROTEIN"/>
    <property type="match status" value="1"/>
</dbReference>
<evidence type="ECO:0000313" key="5">
    <source>
        <dbReference type="EMBL" id="JAI17993.1"/>
    </source>
</evidence>
<dbReference type="PANTHER" id="PTHR11008">
    <property type="entry name" value="PROTEIN TAKEOUT-LIKE PROTEIN"/>
    <property type="match status" value="1"/>
</dbReference>
<feature type="signal peptide" evidence="4">
    <location>
        <begin position="1"/>
        <end position="20"/>
    </location>
</feature>
<sequence length="247" mass="27589">MTKYLASLILTLQVIVSVFPKELPDYIQVCKRDQSTINACVRKSIETLKPKLAEGMPEFGVPPTEPFYIPELVVDSGNLIQFHAAGKDVQVSGAGNFTIKNVEVDLESLRIKARVRFPRLHFTGRYTLDARLLVLPLHGAGTIVADAVRCDTEIVLHSTLERREGVEYIQFTKLDVHLNVKDYSVRLEGLFDGNKALGDAANEAINQSREEILRATKPYAERTVSKLFLDTANKIASSFSFDQLIPK</sequence>
<organism evidence="5">
    <name type="scientific">Epiphyas postvittana</name>
    <name type="common">Light brown apple moth</name>
    <dbReference type="NCBI Taxonomy" id="65032"/>
    <lineage>
        <taxon>Eukaryota</taxon>
        <taxon>Metazoa</taxon>
        <taxon>Ecdysozoa</taxon>
        <taxon>Arthropoda</taxon>
        <taxon>Hexapoda</taxon>
        <taxon>Insecta</taxon>
        <taxon>Pterygota</taxon>
        <taxon>Neoptera</taxon>
        <taxon>Endopterygota</taxon>
        <taxon>Lepidoptera</taxon>
        <taxon>Glossata</taxon>
        <taxon>Ditrysia</taxon>
        <taxon>Tortricoidea</taxon>
        <taxon>Tortricidae</taxon>
        <taxon>Tortricinae</taxon>
        <taxon>Epiphyas</taxon>
    </lineage>
</organism>
<comment type="similarity">
    <text evidence="3">Belongs to the TO family.</text>
</comment>
<dbReference type="SMART" id="SM00700">
    <property type="entry name" value="JHBP"/>
    <property type="match status" value="1"/>
</dbReference>
<evidence type="ECO:0000256" key="4">
    <source>
        <dbReference type="SAM" id="SignalP"/>
    </source>
</evidence>
<keyword evidence="1 4" id="KW-0732">Signal</keyword>
<dbReference type="AlphaFoldDB" id="A0A0K8TUN8"/>
<dbReference type="EMBL" id="GCVX01000237">
    <property type="protein sequence ID" value="JAI17993.1"/>
    <property type="molecule type" value="Transcribed_RNA"/>
</dbReference>
<dbReference type="GO" id="GO:0007623">
    <property type="term" value="P:circadian rhythm"/>
    <property type="evidence" value="ECO:0007669"/>
    <property type="project" value="UniProtKB-ARBA"/>
</dbReference>
<evidence type="ECO:0000256" key="2">
    <source>
        <dbReference type="ARBA" id="ARBA00023108"/>
    </source>
</evidence>
<protein>
    <submittedName>
        <fullName evidence="5">Takeout Protein</fullName>
    </submittedName>
</protein>
<dbReference type="InterPro" id="IPR038606">
    <property type="entry name" value="To_sf"/>
</dbReference>
<dbReference type="Pfam" id="PF06585">
    <property type="entry name" value="JHBP"/>
    <property type="match status" value="1"/>
</dbReference>
<evidence type="ECO:0000256" key="1">
    <source>
        <dbReference type="ARBA" id="ARBA00022729"/>
    </source>
</evidence>
<dbReference type="Gene3D" id="3.15.10.30">
    <property type="entry name" value="Haemolymph juvenile hormone binding protein"/>
    <property type="match status" value="1"/>
</dbReference>
<dbReference type="GO" id="GO:0005615">
    <property type="term" value="C:extracellular space"/>
    <property type="evidence" value="ECO:0007669"/>
    <property type="project" value="TreeGrafter"/>
</dbReference>
<accession>A0A0K8TUN8</accession>
<name>A0A0K8TUN8_EPIPO</name>
<feature type="chain" id="PRO_5005520546" evidence="4">
    <location>
        <begin position="21"/>
        <end position="247"/>
    </location>
</feature>
<proteinExistence type="inferred from homology"/>
<evidence type="ECO:0000256" key="3">
    <source>
        <dbReference type="ARBA" id="ARBA00060902"/>
    </source>
</evidence>
<dbReference type="FunFam" id="3.15.10.30:FF:000001">
    <property type="entry name" value="Takeout-like protein 1"/>
    <property type="match status" value="1"/>
</dbReference>
<dbReference type="InterPro" id="IPR010562">
    <property type="entry name" value="Haemolymph_juvenile_hormone-bd"/>
</dbReference>